<name>A0ABD1ELI7_HYPHA</name>
<evidence type="ECO:0000256" key="4">
    <source>
        <dbReference type="ARBA" id="ARBA00022692"/>
    </source>
</evidence>
<sequence length="454" mass="53350">MYYALFTITGSIFLCTMQVIKILNTKKIDLDQIDYVLKYLSSAYVAVIFVRLAKRWPKLMHDWNNVEIWMRSYGFPMKLNKRIMWLIGIFTIGFLVESLLHQASRIYRAWQCHEDDAEKAIKFFFGNLSLSHVFQHINYNIPSSVILQFWIFQTEFGFMYTDLFVMVISACLHSRIKQITERINLADKKQTVHEKIWENLRRDYTKLSVLVQRVNEEISNIILVSFVPNVFTILTQVFATLKPKHNRLEAVYFYFSMIFLISRTVMVCICGSLVNEESRKPLHILNCVSHTVYNDAINNIFLWKSLRCDYVKLTRLCFLLNRKFSWLIIISYARNLECLLLDGYATINSYGSSSFAWNLCEIFLIILRVILVSFFGGALHYKNEAILVQLVTVPTRIHNKEVQRFLCHVSSKEIGFTAKNYFNVTRSLILRIANAVITYELVIIQFVEHFNNIE</sequence>
<dbReference type="GO" id="GO:0007165">
    <property type="term" value="P:signal transduction"/>
    <property type="evidence" value="ECO:0007669"/>
    <property type="project" value="UniProtKB-KW"/>
</dbReference>
<evidence type="ECO:0000256" key="1">
    <source>
        <dbReference type="ARBA" id="ARBA00004651"/>
    </source>
</evidence>
<dbReference type="AlphaFoldDB" id="A0ABD1ELI7"/>
<keyword evidence="11" id="KW-1185">Reference proteome</keyword>
<feature type="transmembrane region" description="Helical" evidence="9">
    <location>
        <begin position="35"/>
        <end position="53"/>
    </location>
</feature>
<keyword evidence="7 8" id="KW-0675">Receptor</keyword>
<dbReference type="GO" id="GO:0008527">
    <property type="term" value="F:taste receptor activity"/>
    <property type="evidence" value="ECO:0007669"/>
    <property type="project" value="UniProtKB-ARBA"/>
</dbReference>
<gene>
    <name evidence="10" type="ORF">ABEB36_008160</name>
</gene>
<evidence type="ECO:0000256" key="6">
    <source>
        <dbReference type="ARBA" id="ARBA00023136"/>
    </source>
</evidence>
<evidence type="ECO:0000256" key="8">
    <source>
        <dbReference type="PIRNR" id="PIRNR038981"/>
    </source>
</evidence>
<comment type="caution">
    <text evidence="10">The sequence shown here is derived from an EMBL/GenBank/DDBJ whole genome shotgun (WGS) entry which is preliminary data.</text>
</comment>
<keyword evidence="4 9" id="KW-0812">Transmembrane</keyword>
<protein>
    <recommendedName>
        <fullName evidence="8">Gustatory receptor</fullName>
    </recommendedName>
</protein>
<comment type="function">
    <text evidence="8">Plays a role in the sugar gustatory response.</text>
</comment>
<keyword evidence="3" id="KW-1003">Cell membrane</keyword>
<dbReference type="PANTHER" id="PTHR21421">
    <property type="entry name" value="GUSTATORY RECEPTOR"/>
    <property type="match status" value="1"/>
</dbReference>
<reference evidence="10 11" key="1">
    <citation type="submission" date="2024-05" db="EMBL/GenBank/DDBJ databases">
        <title>Genetic variation in Jamaican populations of the coffee berry borer (Hypothenemus hampei).</title>
        <authorList>
            <person name="Errbii M."/>
            <person name="Myrie A."/>
        </authorList>
    </citation>
    <scope>NUCLEOTIDE SEQUENCE [LARGE SCALE GENOMIC DNA]</scope>
    <source>
        <strain evidence="10">JA-Hopewell-2020-01-JO</strain>
        <tissue evidence="10">Whole body</tissue>
    </source>
</reference>
<dbReference type="Pfam" id="PF06151">
    <property type="entry name" value="Trehalose_recp"/>
    <property type="match status" value="2"/>
</dbReference>
<organism evidence="10 11">
    <name type="scientific">Hypothenemus hampei</name>
    <name type="common">Coffee berry borer</name>
    <dbReference type="NCBI Taxonomy" id="57062"/>
    <lineage>
        <taxon>Eukaryota</taxon>
        <taxon>Metazoa</taxon>
        <taxon>Ecdysozoa</taxon>
        <taxon>Arthropoda</taxon>
        <taxon>Hexapoda</taxon>
        <taxon>Insecta</taxon>
        <taxon>Pterygota</taxon>
        <taxon>Neoptera</taxon>
        <taxon>Endopterygota</taxon>
        <taxon>Coleoptera</taxon>
        <taxon>Polyphaga</taxon>
        <taxon>Cucujiformia</taxon>
        <taxon>Curculionidae</taxon>
        <taxon>Scolytinae</taxon>
        <taxon>Hypothenemus</taxon>
    </lineage>
</organism>
<evidence type="ECO:0000256" key="2">
    <source>
        <dbReference type="ARBA" id="ARBA00005327"/>
    </source>
</evidence>
<dbReference type="PIRSF" id="PIRSF038981">
    <property type="entry name" value="GRP"/>
    <property type="match status" value="1"/>
</dbReference>
<evidence type="ECO:0000256" key="7">
    <source>
        <dbReference type="ARBA" id="ARBA00023170"/>
    </source>
</evidence>
<evidence type="ECO:0000313" key="10">
    <source>
        <dbReference type="EMBL" id="KAL1497154.1"/>
    </source>
</evidence>
<dbReference type="PANTHER" id="PTHR21421:SF29">
    <property type="entry name" value="GUSTATORY RECEPTOR 5A FOR TREHALOSE-RELATED"/>
    <property type="match status" value="1"/>
</dbReference>
<dbReference type="GO" id="GO:0005886">
    <property type="term" value="C:plasma membrane"/>
    <property type="evidence" value="ECO:0007669"/>
    <property type="project" value="UniProtKB-SubCell"/>
</dbReference>
<dbReference type="GO" id="GO:0050916">
    <property type="term" value="P:sensory perception of sweet taste"/>
    <property type="evidence" value="ECO:0007669"/>
    <property type="project" value="UniProtKB-ARBA"/>
</dbReference>
<keyword evidence="5 9" id="KW-1133">Transmembrane helix</keyword>
<comment type="similarity">
    <text evidence="2">Belongs to the insect chemoreceptor superfamily. Gustatory receptor (GR) family. Gr5a subfamily.</text>
</comment>
<feature type="transmembrane region" description="Helical" evidence="9">
    <location>
        <begin position="251"/>
        <end position="274"/>
    </location>
</feature>
<evidence type="ECO:0000313" key="11">
    <source>
        <dbReference type="Proteomes" id="UP001566132"/>
    </source>
</evidence>
<feature type="transmembrane region" description="Helical" evidence="9">
    <location>
        <begin position="221"/>
        <end position="239"/>
    </location>
</feature>
<dbReference type="Proteomes" id="UP001566132">
    <property type="component" value="Unassembled WGS sequence"/>
</dbReference>
<dbReference type="InterPro" id="IPR009318">
    <property type="entry name" value="Gustatory_rcpt"/>
</dbReference>
<dbReference type="EMBL" id="JBDJPC010000006">
    <property type="protein sequence ID" value="KAL1497154.1"/>
    <property type="molecule type" value="Genomic_DNA"/>
</dbReference>
<feature type="transmembrane region" description="Helical" evidence="9">
    <location>
        <begin position="356"/>
        <end position="379"/>
    </location>
</feature>
<evidence type="ECO:0000256" key="3">
    <source>
        <dbReference type="ARBA" id="ARBA00022475"/>
    </source>
</evidence>
<feature type="transmembrane region" description="Helical" evidence="9">
    <location>
        <begin position="83"/>
        <end position="100"/>
    </location>
</feature>
<keyword evidence="6 9" id="KW-0472">Membrane</keyword>
<evidence type="ECO:0000256" key="5">
    <source>
        <dbReference type="ARBA" id="ARBA00022989"/>
    </source>
</evidence>
<comment type="subcellular location">
    <subcellularLocation>
        <location evidence="1">Cell membrane</location>
        <topology evidence="1">Multi-pass membrane protein</topology>
    </subcellularLocation>
</comment>
<keyword evidence="8" id="KW-0807">Transducer</keyword>
<evidence type="ECO:0000256" key="9">
    <source>
        <dbReference type="SAM" id="Phobius"/>
    </source>
</evidence>
<proteinExistence type="inferred from homology"/>
<accession>A0ABD1ELI7</accession>
<feature type="transmembrane region" description="Helical" evidence="9">
    <location>
        <begin position="6"/>
        <end position="23"/>
    </location>
</feature>